<dbReference type="Pfam" id="PF15044">
    <property type="entry name" value="CLU_N"/>
    <property type="match status" value="1"/>
</dbReference>
<dbReference type="PANTHER" id="PTHR12601">
    <property type="entry name" value="EUKARYOTIC TRANSLATION INITIATION FACTOR 3 SUBUNIT EIF-3"/>
    <property type="match status" value="1"/>
</dbReference>
<feature type="compositionally biased region" description="Basic and acidic residues" evidence="3">
    <location>
        <begin position="1240"/>
        <end position="1254"/>
    </location>
</feature>
<organism evidence="5 6">
    <name type="scientific">Saccharomyces uvarum</name>
    <name type="common">Yeast</name>
    <name type="synonym">Saccharomyces bayanus var. uvarum</name>
    <dbReference type="NCBI Taxonomy" id="230603"/>
    <lineage>
        <taxon>Eukaryota</taxon>
        <taxon>Fungi</taxon>
        <taxon>Dikarya</taxon>
        <taxon>Ascomycota</taxon>
        <taxon>Saccharomycotina</taxon>
        <taxon>Saccharomycetes</taxon>
        <taxon>Saccharomycetales</taxon>
        <taxon>Saccharomycetaceae</taxon>
        <taxon>Saccharomyces</taxon>
    </lineage>
</organism>
<reference evidence="5" key="1">
    <citation type="submission" date="2022-10" db="EMBL/GenBank/DDBJ databases">
        <authorList>
            <person name="Byrne P K."/>
        </authorList>
    </citation>
    <scope>NUCLEOTIDE SEQUENCE</scope>
    <source>
        <strain evidence="5">CBS7001</strain>
    </source>
</reference>
<evidence type="ECO:0000256" key="3">
    <source>
        <dbReference type="SAM" id="MobiDB-lite"/>
    </source>
</evidence>
<dbReference type="EMBL" id="OX365924">
    <property type="protein sequence ID" value="CAI4048221.1"/>
    <property type="molecule type" value="Genomic_DNA"/>
</dbReference>
<name>A0AA35NL00_SACUV</name>
<evidence type="ECO:0000256" key="2">
    <source>
        <dbReference type="HAMAP-Rule" id="MF_03013"/>
    </source>
</evidence>
<dbReference type="PANTHER" id="PTHR12601:SF6">
    <property type="entry name" value="CLUSTERED MITOCHONDRIA PROTEIN HOMOLOG"/>
    <property type="match status" value="1"/>
</dbReference>
<feature type="region of interest" description="Disordered" evidence="3">
    <location>
        <begin position="1"/>
        <end position="40"/>
    </location>
</feature>
<dbReference type="CDD" id="cd15466">
    <property type="entry name" value="CLU-central"/>
    <property type="match status" value="1"/>
</dbReference>
<keyword evidence="2" id="KW-0694">RNA-binding</keyword>
<proteinExistence type="inferred from homology"/>
<comment type="similarity">
    <text evidence="2">Belongs to the CLU family.</text>
</comment>
<feature type="region of interest" description="Disordered" evidence="3">
    <location>
        <begin position="1215"/>
        <end position="1281"/>
    </location>
</feature>
<gene>
    <name evidence="5" type="primary">SUVC13G1480</name>
    <name evidence="2" type="synonym">CLU1</name>
    <name evidence="2" type="synonym">TIF31</name>
    <name evidence="5" type="ORF">SUVC_13G1480</name>
</gene>
<comment type="subunit">
    <text evidence="2">May associate with the eukaryotic translation initiation factor 3 (eIF-3) complex.</text>
</comment>
<accession>A0AA35NL00</accession>
<feature type="compositionally biased region" description="Basic and acidic residues" evidence="3">
    <location>
        <begin position="155"/>
        <end position="178"/>
    </location>
</feature>
<feature type="compositionally biased region" description="Basic residues" evidence="3">
    <location>
        <begin position="1272"/>
        <end position="1281"/>
    </location>
</feature>
<dbReference type="GO" id="GO:0005737">
    <property type="term" value="C:cytoplasm"/>
    <property type="evidence" value="ECO:0007669"/>
    <property type="project" value="UniProtKB-SubCell"/>
</dbReference>
<dbReference type="GO" id="GO:0007005">
    <property type="term" value="P:mitochondrion organization"/>
    <property type="evidence" value="ECO:0007669"/>
    <property type="project" value="UniProtKB-UniRule"/>
</dbReference>
<dbReference type="SUPFAM" id="SSF103107">
    <property type="entry name" value="Hypothetical protein c14orf129, hspc210"/>
    <property type="match status" value="1"/>
</dbReference>
<dbReference type="Pfam" id="PF13374">
    <property type="entry name" value="TPR_10"/>
    <property type="match status" value="1"/>
</dbReference>
<dbReference type="InterPro" id="IPR011990">
    <property type="entry name" value="TPR-like_helical_dom_sf"/>
</dbReference>
<dbReference type="Pfam" id="PF12807">
    <property type="entry name" value="eIF3_p135"/>
    <property type="match status" value="1"/>
</dbReference>
<comment type="subcellular location">
    <subcellularLocation>
        <location evidence="2">Cytoplasm</location>
    </subcellularLocation>
</comment>
<dbReference type="SUPFAM" id="SSF48452">
    <property type="entry name" value="TPR-like"/>
    <property type="match status" value="1"/>
</dbReference>
<dbReference type="InterPro" id="IPR028275">
    <property type="entry name" value="CLU_N"/>
</dbReference>
<dbReference type="PROSITE" id="PS51823">
    <property type="entry name" value="CLU"/>
    <property type="match status" value="1"/>
</dbReference>
<evidence type="ECO:0000259" key="4">
    <source>
        <dbReference type="PROSITE" id="PS51823"/>
    </source>
</evidence>
<evidence type="ECO:0000313" key="6">
    <source>
        <dbReference type="Proteomes" id="UP001162090"/>
    </source>
</evidence>
<comment type="function">
    <text evidence="2">mRNA-binding protein involved in proper cytoplasmic distribution of mitochondria.</text>
</comment>
<sequence>MSEAKEEVRNATVKVAVKLPKEDSHSNNTKHAKKTPVSKNSDISFEISRESKIQTVLDVLAMIPSSKYLTNVSLRTIEGGSQLSEEASIKDIVGEKSDIKLQLVLKPYSAREALKHVITVRDFIGFAQETSDGLSEFAISTGSNFSSLPLGPIKEPSKQEEKKDEGNPEGKKNTFKDVSENEKLEFNKMVHEVFSSFKNSSVNELLTSESNIITPCVRSLSFAAYNPVPPFYRTKGHLFYLQIVTLEGENFYITAIPSGFYVNRSNSTKFDPSPKENTDENANSSLVHYSLFDLIASRSKKFVSHVQAFEKRLSTLDSTSYVRPNNTFLHKPWFVSSLPANSPDYLRLQASALDTTPERNFNDEFQAIKDLATSTLQDRIEMERLFAKVVHEFSVTAAKGAMSIFYSDFIAMNPESPTQDQIFLKDNIFYSFVSDVSGNFKGKGGDEAAIAASNQDLKTINILNRLHMHEVRYLLTTVVEFAGRRILAQTPVPGLLATMGNKIVKDVETGEEVTEDFVNDINVKYGLDEGLEKIVYDADFEAVLEKKFVKAFHLKKHKVDNTELVFSSQSKGIVGFDKRRYILDLANTYPLDINFARENFDKFKADDVNNRYPHRQTLLRPELVEKWWNEKIEKEGIEFEKAYDENRFSYNPDAYQIEGVEDPTVDEISTYLQKEVIPSVIQDYLSGNLSTPYNGEHLADTLHKNGINMRYLGKIIELSQKELESQTLKYEENLKTVEQGNKEYEEWEISYLQKIETMIKERQAKINKLVQEGKDVPKELTEDLKLNDEEIKKPTDGKPVVVAYDELLPLIKIAELEIVSRSLKHVLKDLSKDVPVVLVPSLVAYVFNMLVGTNYNANPKAEPVDDFYPVDKYSFAKWTRSELLESISKQASLRFRHHLPSGWIDAYMENPFALIRSVSYKFGVQLLNKEYFFTKEQLENYKQSLDKKIRNKFVEPSVTFSFNDLTIIPRVKLSEYTSSVSEEFWAQGASMINEDKQTALTLLAQSITVLEDVNNILHPTVAEKYLSLSAIYNKLALYPEAIAFCRKACTIYERVSGIDSFEMMRALTNLAVLEFSNESPYNAAVIYNRLAEILKAYQLPKIHHPAPTSIFNHLEQLALGVQDTKLAIEVLGQLSSYVVELEGKESLAYGYTESRLGNLFAALKDFHRALEHITVTQGIFTKQLGMNHTHSAQSRQWVNGLNSLIVDLKQKKQLAQDQTSAVGPNPANGASQKKNNHRQKKDDVKPELADKSVDELLTFIEGDSSNSANNKSKNKKKHGKK</sequence>
<evidence type="ECO:0000256" key="1">
    <source>
        <dbReference type="ARBA" id="ARBA00022490"/>
    </source>
</evidence>
<evidence type="ECO:0000313" key="5">
    <source>
        <dbReference type="EMBL" id="CAI4048221.1"/>
    </source>
</evidence>
<dbReference type="GO" id="GO:0048312">
    <property type="term" value="P:intracellular distribution of mitochondria"/>
    <property type="evidence" value="ECO:0007669"/>
    <property type="project" value="TreeGrafter"/>
</dbReference>
<feature type="domain" description="Clu" evidence="4">
    <location>
        <begin position="339"/>
        <end position="596"/>
    </location>
</feature>
<dbReference type="Pfam" id="PF13236">
    <property type="entry name" value="CLU"/>
    <property type="match status" value="1"/>
</dbReference>
<dbReference type="Gene3D" id="1.25.40.10">
    <property type="entry name" value="Tetratricopeptide repeat domain"/>
    <property type="match status" value="1"/>
</dbReference>
<protein>
    <recommendedName>
        <fullName evidence="2">Clustered mitochondria protein homolog</fullName>
    </recommendedName>
    <alternativeName>
        <fullName evidence="2">Protein TIF31 homolog</fullName>
    </alternativeName>
</protein>
<dbReference type="GO" id="GO:0003729">
    <property type="term" value="F:mRNA binding"/>
    <property type="evidence" value="ECO:0007669"/>
    <property type="project" value="TreeGrafter"/>
</dbReference>
<feature type="region of interest" description="Disordered" evidence="3">
    <location>
        <begin position="148"/>
        <end position="178"/>
    </location>
</feature>
<keyword evidence="1 2" id="KW-0963">Cytoplasm</keyword>
<dbReference type="Proteomes" id="UP001162090">
    <property type="component" value="Chromosome 13"/>
</dbReference>
<dbReference type="InterPro" id="IPR027523">
    <property type="entry name" value="CLU_prot"/>
</dbReference>
<dbReference type="InterPro" id="IPR023231">
    <property type="entry name" value="GSKIP_dom_sf"/>
</dbReference>
<dbReference type="InterPro" id="IPR025697">
    <property type="entry name" value="CLU_dom"/>
</dbReference>
<dbReference type="FunFam" id="1.25.40.10:FF:001563">
    <property type="entry name" value="Clustered mitochondria protein homolog"/>
    <property type="match status" value="1"/>
</dbReference>
<dbReference type="InterPro" id="IPR033646">
    <property type="entry name" value="CLU-central"/>
</dbReference>
<dbReference type="HAMAP" id="MF_03013">
    <property type="entry name" value="CLU"/>
    <property type="match status" value="1"/>
</dbReference>